<reference evidence="1" key="1">
    <citation type="submission" date="2020-05" db="EMBL/GenBank/DDBJ databases">
        <title>Large-scale comparative analyses of tick genomes elucidate their genetic diversity and vector capacities.</title>
        <authorList>
            <person name="Jia N."/>
            <person name="Wang J."/>
            <person name="Shi W."/>
            <person name="Du L."/>
            <person name="Sun Y."/>
            <person name="Zhan W."/>
            <person name="Jiang J."/>
            <person name="Wang Q."/>
            <person name="Zhang B."/>
            <person name="Ji P."/>
            <person name="Sakyi L.B."/>
            <person name="Cui X."/>
            <person name="Yuan T."/>
            <person name="Jiang B."/>
            <person name="Yang W."/>
            <person name="Lam T.T.-Y."/>
            <person name="Chang Q."/>
            <person name="Ding S."/>
            <person name="Wang X."/>
            <person name="Zhu J."/>
            <person name="Ruan X."/>
            <person name="Zhao L."/>
            <person name="Wei J."/>
            <person name="Que T."/>
            <person name="Du C."/>
            <person name="Cheng J."/>
            <person name="Dai P."/>
            <person name="Han X."/>
            <person name="Huang E."/>
            <person name="Gao Y."/>
            <person name="Liu J."/>
            <person name="Shao H."/>
            <person name="Ye R."/>
            <person name="Li L."/>
            <person name="Wei W."/>
            <person name="Wang X."/>
            <person name="Wang C."/>
            <person name="Yang T."/>
            <person name="Huo Q."/>
            <person name="Li W."/>
            <person name="Guo W."/>
            <person name="Chen H."/>
            <person name="Zhou L."/>
            <person name="Ni X."/>
            <person name="Tian J."/>
            <person name="Zhou Y."/>
            <person name="Sheng Y."/>
            <person name="Liu T."/>
            <person name="Pan Y."/>
            <person name="Xia L."/>
            <person name="Li J."/>
            <person name="Zhao F."/>
            <person name="Cao W."/>
        </authorList>
    </citation>
    <scope>NUCLEOTIDE SEQUENCE</scope>
    <source>
        <strain evidence="1">Dsil-2018</strain>
    </source>
</reference>
<comment type="caution">
    <text evidence="1">The sequence shown here is derived from an EMBL/GenBank/DDBJ whole genome shotgun (WGS) entry which is preliminary data.</text>
</comment>
<accession>A0ACB8DZS6</accession>
<evidence type="ECO:0000313" key="1">
    <source>
        <dbReference type="EMBL" id="KAH7980127.1"/>
    </source>
</evidence>
<organism evidence="1 2">
    <name type="scientific">Dermacentor silvarum</name>
    <name type="common">Tick</name>
    <dbReference type="NCBI Taxonomy" id="543639"/>
    <lineage>
        <taxon>Eukaryota</taxon>
        <taxon>Metazoa</taxon>
        <taxon>Ecdysozoa</taxon>
        <taxon>Arthropoda</taxon>
        <taxon>Chelicerata</taxon>
        <taxon>Arachnida</taxon>
        <taxon>Acari</taxon>
        <taxon>Parasitiformes</taxon>
        <taxon>Ixodida</taxon>
        <taxon>Ixodoidea</taxon>
        <taxon>Ixodidae</taxon>
        <taxon>Rhipicephalinae</taxon>
        <taxon>Dermacentor</taxon>
    </lineage>
</organism>
<protein>
    <submittedName>
        <fullName evidence="1">Uncharacterized protein</fullName>
    </submittedName>
</protein>
<dbReference type="Proteomes" id="UP000821865">
    <property type="component" value="Chromosome 1"/>
</dbReference>
<dbReference type="EMBL" id="CM023470">
    <property type="protein sequence ID" value="KAH7980127.1"/>
    <property type="molecule type" value="Genomic_DNA"/>
</dbReference>
<name>A0ACB8DZS6_DERSI</name>
<proteinExistence type="predicted"/>
<sequence>MDMKHMWASQALVGMKPKGNVDLSAAILFSGSSAAGTLRMMKLMGVQAISDQTFRNYQRAYLFAAGGDATTEYSGAIRLEISYATSTKPSSGMNSTTPYASQYATSVNNVEHAYDYVAACTRSYIVAYSEWEAANRNLARYEAS</sequence>
<evidence type="ECO:0000313" key="2">
    <source>
        <dbReference type="Proteomes" id="UP000821865"/>
    </source>
</evidence>
<gene>
    <name evidence="1" type="ORF">HPB49_013245</name>
</gene>
<keyword evidence="2" id="KW-1185">Reference proteome</keyword>